<dbReference type="InterPro" id="IPR054148">
    <property type="entry name" value="ASNSD1-SEP"/>
</dbReference>
<name>A0A643BK62_BALPH</name>
<dbReference type="EMBL" id="SGJD01025846">
    <property type="protein sequence ID" value="KAB0388449.1"/>
    <property type="molecule type" value="Genomic_DNA"/>
</dbReference>
<comment type="caution">
    <text evidence="1">The sequence shown here is derived from an EMBL/GenBank/DDBJ whole genome shotgun (WGS) entry which is preliminary data.</text>
</comment>
<sequence>MPSQGVQPKDGEGLVLTNNSAVHKEDLSGEVTEQKIVVDELSNLQKNRKVYRQQQNSNIFSCILNRNAF</sequence>
<dbReference type="Proteomes" id="UP000437017">
    <property type="component" value="Unassembled WGS sequence"/>
</dbReference>
<evidence type="ECO:0000313" key="2">
    <source>
        <dbReference type="Proteomes" id="UP000437017"/>
    </source>
</evidence>
<protein>
    <submittedName>
        <fullName evidence="1">Uncharacterized protein</fullName>
    </submittedName>
</protein>
<keyword evidence="2" id="KW-1185">Reference proteome</keyword>
<dbReference type="OrthoDB" id="9677968at2759"/>
<dbReference type="AlphaFoldDB" id="A0A643BK62"/>
<evidence type="ECO:0000313" key="1">
    <source>
        <dbReference type="EMBL" id="KAB0388449.1"/>
    </source>
</evidence>
<organism evidence="1 2">
    <name type="scientific">Balaenoptera physalus</name>
    <name type="common">Fin whale</name>
    <name type="synonym">Balaena physalus</name>
    <dbReference type="NCBI Taxonomy" id="9770"/>
    <lineage>
        <taxon>Eukaryota</taxon>
        <taxon>Metazoa</taxon>
        <taxon>Chordata</taxon>
        <taxon>Craniata</taxon>
        <taxon>Vertebrata</taxon>
        <taxon>Euteleostomi</taxon>
        <taxon>Mammalia</taxon>
        <taxon>Eutheria</taxon>
        <taxon>Laurasiatheria</taxon>
        <taxon>Artiodactyla</taxon>
        <taxon>Whippomorpha</taxon>
        <taxon>Cetacea</taxon>
        <taxon>Mysticeti</taxon>
        <taxon>Balaenopteridae</taxon>
        <taxon>Balaenoptera</taxon>
    </lineage>
</organism>
<dbReference type="Pfam" id="PF21975">
    <property type="entry name" value="ASNSD1-SEP"/>
    <property type="match status" value="1"/>
</dbReference>
<gene>
    <name evidence="1" type="ORF">E2I00_004701</name>
</gene>
<proteinExistence type="predicted"/>
<reference evidence="1 2" key="1">
    <citation type="journal article" date="2019" name="PLoS ONE">
        <title>Genomic analyses reveal an absence of contemporary introgressive admixture between fin whales and blue whales, despite known hybrids.</title>
        <authorList>
            <person name="Westbury M.V."/>
            <person name="Petersen B."/>
            <person name="Lorenzen E.D."/>
        </authorList>
    </citation>
    <scope>NUCLEOTIDE SEQUENCE [LARGE SCALE GENOMIC DNA]</scope>
    <source>
        <strain evidence="1">FinWhale-01</strain>
    </source>
</reference>
<accession>A0A643BK62</accession>